<evidence type="ECO:0000256" key="2">
    <source>
        <dbReference type="ARBA" id="ARBA00011084"/>
    </source>
</evidence>
<evidence type="ECO:0000256" key="10">
    <source>
        <dbReference type="SAM" id="MobiDB-lite"/>
    </source>
</evidence>
<keyword evidence="13" id="KW-1185">Reference proteome</keyword>
<organism evidence="12 13">
    <name type="scientific">Sphingorhabdus lutea</name>
    <dbReference type="NCBI Taxonomy" id="1913578"/>
    <lineage>
        <taxon>Bacteria</taxon>
        <taxon>Pseudomonadati</taxon>
        <taxon>Pseudomonadota</taxon>
        <taxon>Alphaproteobacteria</taxon>
        <taxon>Sphingomonadales</taxon>
        <taxon>Sphingomonadaceae</taxon>
        <taxon>Sphingorhabdus</taxon>
    </lineage>
</organism>
<keyword evidence="4" id="KW-1003">Cell membrane</keyword>
<feature type="compositionally biased region" description="Acidic residues" evidence="10">
    <location>
        <begin position="221"/>
        <end position="240"/>
    </location>
</feature>
<dbReference type="InterPro" id="IPR045584">
    <property type="entry name" value="Pilin-like"/>
</dbReference>
<dbReference type="GO" id="GO:0005886">
    <property type="term" value="C:plasma membrane"/>
    <property type="evidence" value="ECO:0007669"/>
    <property type="project" value="UniProtKB-SubCell"/>
</dbReference>
<dbReference type="NCBIfam" id="TIGR02532">
    <property type="entry name" value="IV_pilin_GFxxxE"/>
    <property type="match status" value="1"/>
</dbReference>
<dbReference type="InterPro" id="IPR010055">
    <property type="entry name" value="T2SS_protein-GspJ"/>
</dbReference>
<dbReference type="OrthoDB" id="9794345at2"/>
<dbReference type="AlphaFoldDB" id="A0A1L3JA29"/>
<evidence type="ECO:0000256" key="4">
    <source>
        <dbReference type="ARBA" id="ARBA00022475"/>
    </source>
</evidence>
<dbReference type="RefSeq" id="WP_072558628.1">
    <property type="nucleotide sequence ID" value="NZ_CP018154.1"/>
</dbReference>
<dbReference type="SUPFAM" id="SSF54523">
    <property type="entry name" value="Pili subunits"/>
    <property type="match status" value="2"/>
</dbReference>
<dbReference type="EMBL" id="CP018154">
    <property type="protein sequence ID" value="APG61981.1"/>
    <property type="molecule type" value="Genomic_DNA"/>
</dbReference>
<evidence type="ECO:0000256" key="11">
    <source>
        <dbReference type="SAM" id="Phobius"/>
    </source>
</evidence>
<evidence type="ECO:0000256" key="3">
    <source>
        <dbReference type="ARBA" id="ARBA00021539"/>
    </source>
</evidence>
<comment type="subcellular location">
    <subcellularLocation>
        <location evidence="1">Cell inner membrane</location>
        <topology evidence="1">Single-pass membrane protein</topology>
    </subcellularLocation>
</comment>
<reference evidence="12 13" key="1">
    <citation type="submission" date="2016-11" db="EMBL/GenBank/DDBJ databases">
        <title>Sphingorhabdus sp. LPB0140, isolated from marine environment.</title>
        <authorList>
            <person name="Kim E."/>
            <person name="Yi H."/>
        </authorList>
    </citation>
    <scope>NUCLEOTIDE SEQUENCE [LARGE SCALE GENOMIC DNA]</scope>
    <source>
        <strain evidence="12 13">LPB0140</strain>
    </source>
</reference>
<dbReference type="KEGG" id="sphl:LPB140_03150"/>
<evidence type="ECO:0000256" key="8">
    <source>
        <dbReference type="ARBA" id="ARBA00022989"/>
    </source>
</evidence>
<dbReference type="GO" id="GO:0015628">
    <property type="term" value="P:protein secretion by the type II secretion system"/>
    <property type="evidence" value="ECO:0007669"/>
    <property type="project" value="InterPro"/>
</dbReference>
<dbReference type="InterPro" id="IPR012902">
    <property type="entry name" value="N_methyl_site"/>
</dbReference>
<accession>A0A1L3JA29</accession>
<dbReference type="PANTHER" id="PTHR39583:SF2">
    <property type="entry name" value="TYPE II SECRETION SYSTEM PROTEIN J"/>
    <property type="match status" value="1"/>
</dbReference>
<dbReference type="GO" id="GO:0015627">
    <property type="term" value="C:type II protein secretion system complex"/>
    <property type="evidence" value="ECO:0007669"/>
    <property type="project" value="InterPro"/>
</dbReference>
<evidence type="ECO:0000313" key="12">
    <source>
        <dbReference type="EMBL" id="APG61981.1"/>
    </source>
</evidence>
<evidence type="ECO:0000313" key="13">
    <source>
        <dbReference type="Proteomes" id="UP000242561"/>
    </source>
</evidence>
<dbReference type="Proteomes" id="UP000242561">
    <property type="component" value="Chromosome"/>
</dbReference>
<sequence>MSAAQPLSAKNRQLMQRNGFTLVELLVALFIFGLISSAAVMLLRSASDSQLQLKNKLSMQGNITRLSNLLEADLAQAVARPSRNANGSKMAAFLTQDRPGSLFAFSRTGLGMGGDDADGFASSIGRVEYELVNRQFIRKSTLYIDGGQSNPPAILLDDVDQILVKYRDQKGQWRDDWNVDDNMQMPRAIEVNIMQKNIAPLQLILIVGSQSRNIPMAETENSTEENSTEENSTEENVNES</sequence>
<evidence type="ECO:0000256" key="1">
    <source>
        <dbReference type="ARBA" id="ARBA00004377"/>
    </source>
</evidence>
<keyword evidence="6" id="KW-0997">Cell inner membrane</keyword>
<evidence type="ECO:0000256" key="5">
    <source>
        <dbReference type="ARBA" id="ARBA00022481"/>
    </source>
</evidence>
<keyword evidence="8 11" id="KW-1133">Transmembrane helix</keyword>
<dbReference type="Pfam" id="PF11612">
    <property type="entry name" value="T2SSJ"/>
    <property type="match status" value="1"/>
</dbReference>
<name>A0A1L3JA29_9SPHN</name>
<feature type="region of interest" description="Disordered" evidence="10">
    <location>
        <begin position="216"/>
        <end position="240"/>
    </location>
</feature>
<keyword evidence="7 11" id="KW-0812">Transmembrane</keyword>
<dbReference type="NCBIfam" id="TIGR01711">
    <property type="entry name" value="gspJ"/>
    <property type="match status" value="1"/>
</dbReference>
<dbReference type="InterPro" id="IPR051621">
    <property type="entry name" value="T2SS_protein_J"/>
</dbReference>
<comment type="similarity">
    <text evidence="2">Belongs to the GSP J family.</text>
</comment>
<evidence type="ECO:0000256" key="6">
    <source>
        <dbReference type="ARBA" id="ARBA00022519"/>
    </source>
</evidence>
<proteinExistence type="inferred from homology"/>
<feature type="transmembrane region" description="Helical" evidence="11">
    <location>
        <begin position="20"/>
        <end position="43"/>
    </location>
</feature>
<keyword evidence="5" id="KW-0488">Methylation</keyword>
<gene>
    <name evidence="12" type="ORF">LPB140_03150</name>
</gene>
<dbReference type="Gene3D" id="3.10.610.10">
    <property type="entry name" value="GSPII I/J protein-like"/>
    <property type="match status" value="1"/>
</dbReference>
<dbReference type="PANTHER" id="PTHR39583">
    <property type="entry name" value="TYPE II SECRETION SYSTEM PROTEIN J-RELATED"/>
    <property type="match status" value="1"/>
</dbReference>
<dbReference type="STRING" id="1913578.LPB140_03150"/>
<protein>
    <recommendedName>
        <fullName evidence="3">Type II secretion system protein J</fullName>
    </recommendedName>
</protein>
<evidence type="ECO:0000256" key="7">
    <source>
        <dbReference type="ARBA" id="ARBA00022692"/>
    </source>
</evidence>
<keyword evidence="9 11" id="KW-0472">Membrane</keyword>
<evidence type="ECO:0000256" key="9">
    <source>
        <dbReference type="ARBA" id="ARBA00023136"/>
    </source>
</evidence>
<dbReference type="Pfam" id="PF07963">
    <property type="entry name" value="N_methyl"/>
    <property type="match status" value="1"/>
</dbReference>